<keyword evidence="7" id="KW-1015">Disulfide bond</keyword>
<evidence type="ECO:0000256" key="3">
    <source>
        <dbReference type="ARBA" id="ARBA00022859"/>
    </source>
</evidence>
<dbReference type="Ensembl" id="ENSSMRT00000015290.1">
    <property type="protein sequence ID" value="ENSSMRP00000013134.1"/>
    <property type="gene ID" value="ENSSMRG00000009646.1"/>
</dbReference>
<evidence type="ECO:0000256" key="9">
    <source>
        <dbReference type="ARBA" id="ARBA00023182"/>
    </source>
</evidence>
<evidence type="ECO:0000256" key="7">
    <source>
        <dbReference type="ARBA" id="ARBA00023157"/>
    </source>
</evidence>
<dbReference type="Pfam" id="PF07654">
    <property type="entry name" value="C1-set"/>
    <property type="match status" value="1"/>
</dbReference>
<feature type="domain" description="Ig-like" evidence="11">
    <location>
        <begin position="132"/>
        <end position="232"/>
    </location>
</feature>
<evidence type="ECO:0000256" key="8">
    <source>
        <dbReference type="ARBA" id="ARBA00023180"/>
    </source>
</evidence>
<dbReference type="InterPro" id="IPR013783">
    <property type="entry name" value="Ig-like_fold"/>
</dbReference>
<keyword evidence="13" id="KW-1185">Reference proteome</keyword>
<dbReference type="SUPFAM" id="SSF54452">
    <property type="entry name" value="MHC antigen-recognition domain"/>
    <property type="match status" value="1"/>
</dbReference>
<dbReference type="GO" id="GO:0042613">
    <property type="term" value="C:MHC class II protein complex"/>
    <property type="evidence" value="ECO:0007669"/>
    <property type="project" value="UniProtKB-KW"/>
</dbReference>
<dbReference type="Pfam" id="PF00969">
    <property type="entry name" value="MHC_II_beta"/>
    <property type="match status" value="1"/>
</dbReference>
<comment type="subcellular location">
    <subcellularLocation>
        <location evidence="1">Membrane</location>
        <topology evidence="1">Single-pass type I membrane protein</topology>
    </subcellularLocation>
</comment>
<dbReference type="InterPro" id="IPR000353">
    <property type="entry name" value="MHC_II_b_N"/>
</dbReference>
<evidence type="ECO:0000313" key="12">
    <source>
        <dbReference type="Ensembl" id="ENSSMRP00000013134.1"/>
    </source>
</evidence>
<dbReference type="InterPro" id="IPR036179">
    <property type="entry name" value="Ig-like_dom_sf"/>
</dbReference>
<accession>A0A8D0BMJ0</accession>
<evidence type="ECO:0000256" key="2">
    <source>
        <dbReference type="ARBA" id="ARBA00022692"/>
    </source>
</evidence>
<keyword evidence="8" id="KW-0325">Glycoprotein</keyword>
<dbReference type="SMART" id="SM00407">
    <property type="entry name" value="IGc1"/>
    <property type="match status" value="1"/>
</dbReference>
<feature type="transmembrane region" description="Helical" evidence="10">
    <location>
        <begin position="246"/>
        <end position="268"/>
    </location>
</feature>
<evidence type="ECO:0000256" key="1">
    <source>
        <dbReference type="ARBA" id="ARBA00004479"/>
    </source>
</evidence>
<dbReference type="PANTHER" id="PTHR19944:SF99">
    <property type="entry name" value="HLA CLASS II HISTOCOMPATIBILITY ANTIGEN, DRB1 BETA CHAIN"/>
    <property type="match status" value="1"/>
</dbReference>
<dbReference type="PANTHER" id="PTHR19944">
    <property type="entry name" value="MHC CLASS II-RELATED"/>
    <property type="match status" value="1"/>
</dbReference>
<dbReference type="PROSITE" id="PS50835">
    <property type="entry name" value="IG_LIKE"/>
    <property type="match status" value="1"/>
</dbReference>
<evidence type="ECO:0000256" key="10">
    <source>
        <dbReference type="SAM" id="Phobius"/>
    </source>
</evidence>
<evidence type="ECO:0000259" key="11">
    <source>
        <dbReference type="PROSITE" id="PS50835"/>
    </source>
</evidence>
<proteinExistence type="predicted"/>
<evidence type="ECO:0000256" key="5">
    <source>
        <dbReference type="ARBA" id="ARBA00023130"/>
    </source>
</evidence>
<evidence type="ECO:0000256" key="4">
    <source>
        <dbReference type="ARBA" id="ARBA00022989"/>
    </source>
</evidence>
<sequence>MRVKENFSYPSIGISATPSRFPGKETEVVYYSLLLGRNRGLNLQPSAFQHFLHQRRGECHFQNGTQRVHYLYRFIWDRQEIVRFDSQVGKFEALTELGRPTAEKWNQDRDILQQKKAEVDAFCSHNHGITLPFARDRRGEVEVCTSLSTPIPPTTSHNILLICNVGRFYPPKIEIKWFKNGEEEEGSQVWNTNLIQNGDWTFQTEVMLETQPERGDVYTCQVDHASLKEPVTVQWEPQSDAARSKMWTGIVGFVLGLVFVAPGVFLCVKNKKGDDGATCLGCSFPLLPLFPSPF</sequence>
<dbReference type="SUPFAM" id="SSF48726">
    <property type="entry name" value="Immunoglobulin"/>
    <property type="match status" value="1"/>
</dbReference>
<dbReference type="InterPro" id="IPR050160">
    <property type="entry name" value="MHC/Immunoglobulin"/>
</dbReference>
<dbReference type="InterPro" id="IPR011162">
    <property type="entry name" value="MHC_I/II-like_Ag-recog"/>
</dbReference>
<name>A0A8D0BMJ0_SALMN</name>
<keyword evidence="9" id="KW-0491">MHC II</keyword>
<keyword evidence="4 10" id="KW-1133">Transmembrane helix</keyword>
<keyword evidence="6 10" id="KW-0472">Membrane</keyword>
<dbReference type="InterPro" id="IPR003006">
    <property type="entry name" value="Ig/MHC_CS"/>
</dbReference>
<dbReference type="AlphaFoldDB" id="A0A8D0BMJ0"/>
<organism evidence="12 13">
    <name type="scientific">Salvator merianae</name>
    <name type="common">Argentine black and white tegu</name>
    <name type="synonym">Tupinambis merianae</name>
    <dbReference type="NCBI Taxonomy" id="96440"/>
    <lineage>
        <taxon>Eukaryota</taxon>
        <taxon>Metazoa</taxon>
        <taxon>Chordata</taxon>
        <taxon>Craniata</taxon>
        <taxon>Vertebrata</taxon>
        <taxon>Euteleostomi</taxon>
        <taxon>Lepidosauria</taxon>
        <taxon>Squamata</taxon>
        <taxon>Bifurcata</taxon>
        <taxon>Unidentata</taxon>
        <taxon>Episquamata</taxon>
        <taxon>Laterata</taxon>
        <taxon>Teiioidea</taxon>
        <taxon>Teiidae</taxon>
        <taxon>Salvator</taxon>
    </lineage>
</organism>
<dbReference type="InterPro" id="IPR003597">
    <property type="entry name" value="Ig_C1-set"/>
</dbReference>
<dbReference type="Gene3D" id="2.60.40.10">
    <property type="entry name" value="Immunoglobulins"/>
    <property type="match status" value="1"/>
</dbReference>
<dbReference type="Proteomes" id="UP000694421">
    <property type="component" value="Unplaced"/>
</dbReference>
<dbReference type="GeneTree" id="ENSGT00950000183127"/>
<dbReference type="InterPro" id="IPR014745">
    <property type="entry name" value="MHC_II_a/b_N"/>
</dbReference>
<keyword evidence="2 10" id="KW-0812">Transmembrane</keyword>
<dbReference type="SMART" id="SM00921">
    <property type="entry name" value="MHC_II_beta"/>
    <property type="match status" value="1"/>
</dbReference>
<keyword evidence="5" id="KW-1064">Adaptive immunity</keyword>
<protein>
    <recommendedName>
        <fullName evidence="11">Ig-like domain-containing protein</fullName>
    </recommendedName>
</protein>
<keyword evidence="3" id="KW-0391">Immunity</keyword>
<evidence type="ECO:0000256" key="6">
    <source>
        <dbReference type="ARBA" id="ARBA00023136"/>
    </source>
</evidence>
<dbReference type="Gene3D" id="3.10.320.10">
    <property type="entry name" value="Class II Histocompatibility Antigen, M Beta Chain, Chain B, domain 1"/>
    <property type="match status" value="1"/>
</dbReference>
<dbReference type="PROSITE" id="PS00290">
    <property type="entry name" value="IG_MHC"/>
    <property type="match status" value="1"/>
</dbReference>
<dbReference type="FunFam" id="3.10.320.10:FF:000001">
    <property type="entry name" value="HLA class II histocompatibility antigen, DRB1-1 beta chain"/>
    <property type="match status" value="1"/>
</dbReference>
<dbReference type="GO" id="GO:0002504">
    <property type="term" value="P:antigen processing and presentation of peptide or polysaccharide antigen via MHC class II"/>
    <property type="evidence" value="ECO:0007669"/>
    <property type="project" value="UniProtKB-KW"/>
</dbReference>
<evidence type="ECO:0000313" key="13">
    <source>
        <dbReference type="Proteomes" id="UP000694421"/>
    </source>
</evidence>
<reference evidence="12" key="1">
    <citation type="submission" date="2025-08" db="UniProtKB">
        <authorList>
            <consortium name="Ensembl"/>
        </authorList>
    </citation>
    <scope>IDENTIFICATION</scope>
</reference>
<dbReference type="InterPro" id="IPR007110">
    <property type="entry name" value="Ig-like_dom"/>
</dbReference>
<reference evidence="12" key="2">
    <citation type="submission" date="2025-09" db="UniProtKB">
        <authorList>
            <consortium name="Ensembl"/>
        </authorList>
    </citation>
    <scope>IDENTIFICATION</scope>
</reference>
<dbReference type="GO" id="GO:0002250">
    <property type="term" value="P:adaptive immune response"/>
    <property type="evidence" value="ECO:0007669"/>
    <property type="project" value="UniProtKB-KW"/>
</dbReference>